<protein>
    <submittedName>
        <fullName evidence="6">TetR family transcriptional regulator</fullName>
    </submittedName>
</protein>
<dbReference type="PRINTS" id="PR00455">
    <property type="entry name" value="HTHTETR"/>
</dbReference>
<dbReference type="InterPro" id="IPR050109">
    <property type="entry name" value="HTH-type_TetR-like_transc_reg"/>
</dbReference>
<evidence type="ECO:0000256" key="3">
    <source>
        <dbReference type="ARBA" id="ARBA00023163"/>
    </source>
</evidence>
<dbReference type="PROSITE" id="PS50977">
    <property type="entry name" value="HTH_TETR_2"/>
    <property type="match status" value="1"/>
</dbReference>
<dbReference type="EMBL" id="BOOO01000040">
    <property type="protein sequence ID" value="GII33520.1"/>
    <property type="molecule type" value="Genomic_DNA"/>
</dbReference>
<evidence type="ECO:0000313" key="6">
    <source>
        <dbReference type="EMBL" id="GII33520.1"/>
    </source>
</evidence>
<dbReference type="Gene3D" id="1.10.10.60">
    <property type="entry name" value="Homeodomain-like"/>
    <property type="match status" value="1"/>
</dbReference>
<proteinExistence type="predicted"/>
<dbReference type="SUPFAM" id="SSF46689">
    <property type="entry name" value="Homeodomain-like"/>
    <property type="match status" value="1"/>
</dbReference>
<accession>A0A8J3TV56</accession>
<dbReference type="SUPFAM" id="SSF48498">
    <property type="entry name" value="Tetracyclin repressor-like, C-terminal domain"/>
    <property type="match status" value="1"/>
</dbReference>
<evidence type="ECO:0000313" key="7">
    <source>
        <dbReference type="Proteomes" id="UP000650628"/>
    </source>
</evidence>
<keyword evidence="2 4" id="KW-0238">DNA-binding</keyword>
<gene>
    <name evidence="6" type="ORF">Pmi06nite_69620</name>
</gene>
<dbReference type="Pfam" id="PF16859">
    <property type="entry name" value="TetR_C_11"/>
    <property type="match status" value="1"/>
</dbReference>
<reference evidence="6 7" key="1">
    <citation type="submission" date="2021-01" db="EMBL/GenBank/DDBJ databases">
        <title>Whole genome shotgun sequence of Planotetraspora mira NBRC 15435.</title>
        <authorList>
            <person name="Komaki H."/>
            <person name="Tamura T."/>
        </authorList>
    </citation>
    <scope>NUCLEOTIDE SEQUENCE [LARGE SCALE GENOMIC DNA]</scope>
    <source>
        <strain evidence="6 7">NBRC 15435</strain>
    </source>
</reference>
<dbReference type="Gene3D" id="1.10.357.10">
    <property type="entry name" value="Tetracycline Repressor, domain 2"/>
    <property type="match status" value="1"/>
</dbReference>
<keyword evidence="1" id="KW-0805">Transcription regulation</keyword>
<dbReference type="PANTHER" id="PTHR30055">
    <property type="entry name" value="HTH-TYPE TRANSCRIPTIONAL REGULATOR RUTR"/>
    <property type="match status" value="1"/>
</dbReference>
<keyword evidence="3" id="KW-0804">Transcription</keyword>
<name>A0A8J3TV56_9ACTN</name>
<organism evidence="6 7">
    <name type="scientific">Planotetraspora mira</name>
    <dbReference type="NCBI Taxonomy" id="58121"/>
    <lineage>
        <taxon>Bacteria</taxon>
        <taxon>Bacillati</taxon>
        <taxon>Actinomycetota</taxon>
        <taxon>Actinomycetes</taxon>
        <taxon>Streptosporangiales</taxon>
        <taxon>Streptosporangiaceae</taxon>
        <taxon>Planotetraspora</taxon>
    </lineage>
</organism>
<dbReference type="InterPro" id="IPR011075">
    <property type="entry name" value="TetR_C"/>
</dbReference>
<dbReference type="GO" id="GO:0003700">
    <property type="term" value="F:DNA-binding transcription factor activity"/>
    <property type="evidence" value="ECO:0007669"/>
    <property type="project" value="TreeGrafter"/>
</dbReference>
<sequence length="209" mass="23006">MSSLTDPRAVRSRDAILAAASSLLLDEGPGALTHQRVAEQAGVGRATVYRHWPRPEQLLLDLMTDVDMPYFQEPEAPIHPWLHSQLRELADAMAVPHIAAVTLTLMQGALWDPNVATQRDACLEILNERLEAALALAAANREIDISVDPIDFSAILVGPIIYRVAIQAGSVSDHFIDQLIDGLGRWAVRSIRGPDQPERSSRHHESPRP</sequence>
<evidence type="ECO:0000256" key="4">
    <source>
        <dbReference type="PROSITE-ProRule" id="PRU00335"/>
    </source>
</evidence>
<evidence type="ECO:0000256" key="1">
    <source>
        <dbReference type="ARBA" id="ARBA00023015"/>
    </source>
</evidence>
<keyword evidence="7" id="KW-1185">Reference proteome</keyword>
<feature type="domain" description="HTH tetR-type" evidence="5">
    <location>
        <begin position="10"/>
        <end position="70"/>
    </location>
</feature>
<dbReference type="RefSeq" id="WP_203957348.1">
    <property type="nucleotide sequence ID" value="NZ_BOOO01000040.1"/>
</dbReference>
<dbReference type="Pfam" id="PF00440">
    <property type="entry name" value="TetR_N"/>
    <property type="match status" value="1"/>
</dbReference>
<dbReference type="GO" id="GO:0000976">
    <property type="term" value="F:transcription cis-regulatory region binding"/>
    <property type="evidence" value="ECO:0007669"/>
    <property type="project" value="TreeGrafter"/>
</dbReference>
<dbReference type="PANTHER" id="PTHR30055:SF148">
    <property type="entry name" value="TETR-FAMILY TRANSCRIPTIONAL REGULATOR"/>
    <property type="match status" value="1"/>
</dbReference>
<evidence type="ECO:0000259" key="5">
    <source>
        <dbReference type="PROSITE" id="PS50977"/>
    </source>
</evidence>
<dbReference type="InterPro" id="IPR009057">
    <property type="entry name" value="Homeodomain-like_sf"/>
</dbReference>
<evidence type="ECO:0000256" key="2">
    <source>
        <dbReference type="ARBA" id="ARBA00023125"/>
    </source>
</evidence>
<feature type="DNA-binding region" description="H-T-H motif" evidence="4">
    <location>
        <begin position="33"/>
        <end position="52"/>
    </location>
</feature>
<dbReference type="InterPro" id="IPR001647">
    <property type="entry name" value="HTH_TetR"/>
</dbReference>
<dbReference type="AlphaFoldDB" id="A0A8J3TV56"/>
<dbReference type="InterPro" id="IPR036271">
    <property type="entry name" value="Tet_transcr_reg_TetR-rel_C_sf"/>
</dbReference>
<comment type="caution">
    <text evidence="6">The sequence shown here is derived from an EMBL/GenBank/DDBJ whole genome shotgun (WGS) entry which is preliminary data.</text>
</comment>
<dbReference type="Proteomes" id="UP000650628">
    <property type="component" value="Unassembled WGS sequence"/>
</dbReference>